<reference evidence="9" key="1">
    <citation type="journal article" date="2018" name="DNA Res.">
        <title>Multiple hybrid de novo genome assembly of finger millet, an orphan allotetraploid crop.</title>
        <authorList>
            <person name="Hatakeyama M."/>
            <person name="Aluri S."/>
            <person name="Balachadran M.T."/>
            <person name="Sivarajan S.R."/>
            <person name="Patrignani A."/>
            <person name="Gruter S."/>
            <person name="Poveda L."/>
            <person name="Shimizu-Inatsugi R."/>
            <person name="Baeten J."/>
            <person name="Francoijs K.J."/>
            <person name="Nataraja K.N."/>
            <person name="Reddy Y.A.N."/>
            <person name="Phadnis S."/>
            <person name="Ravikumar R.L."/>
            <person name="Schlapbach R."/>
            <person name="Sreeman S.M."/>
            <person name="Shimizu K.K."/>
        </authorList>
    </citation>
    <scope>NUCLEOTIDE SEQUENCE</scope>
</reference>
<dbReference type="InterPro" id="IPR001611">
    <property type="entry name" value="Leu-rich_rpt"/>
</dbReference>
<keyword evidence="7" id="KW-1133">Transmembrane helix</keyword>
<evidence type="ECO:0000256" key="2">
    <source>
        <dbReference type="ARBA" id="ARBA00022475"/>
    </source>
</evidence>
<sequence>MAVHAQVSQAPLAVCLCLCLMLSSSAQMARSMDLDDDDDDVSFADDDIYYSDKPARRLYDERFNVLNSNSSRRNSSPGAAFCRLLSLKILDLSNNKLTGELPDCWWDMQALQFMDLSNNSFSGEIPAAPPGHNCTLESLHLSGNGFTGVFPPVVNGCRDLATLDISNNQFFGGIPPWIGDGGVRSLKILSLGSNNFTGEIPPELSRLPNLQLLVLANNSFTGVIPRELGNLVSMKDPPIVSSQKSLDGSNYQDRIDIIWKGQELIFQRILELMTGIDLSNNNLSQCIPEELTNLRGLRFLNLSRNLLSCEIPKNIGSLTFLESLDLSFNQLSGNIPPGMSNVRSLTTLNLSNNHLYGKIPIGDQLRTLTDPSIYGNNLGLCGDPLGPCPNASSTANQRNGGERDQWLYYCAIAGIVFGCWVWFGMLFSFANWRSSVFLFVDDMQCKITRKIQENDLLLSKGNNDQFL</sequence>
<dbReference type="PRINTS" id="PR00019">
    <property type="entry name" value="LEURICHRPT"/>
</dbReference>
<keyword evidence="5" id="KW-0677">Repeat</keyword>
<keyword evidence="7" id="KW-0812">Transmembrane</keyword>
<dbReference type="PANTHER" id="PTHR48065">
    <property type="entry name" value="OS10G0469600 PROTEIN"/>
    <property type="match status" value="1"/>
</dbReference>
<evidence type="ECO:0000313" key="9">
    <source>
        <dbReference type="EMBL" id="GJM84769.1"/>
    </source>
</evidence>
<dbReference type="InterPro" id="IPR032675">
    <property type="entry name" value="LRR_dom_sf"/>
</dbReference>
<evidence type="ECO:0000256" key="7">
    <source>
        <dbReference type="SAM" id="Phobius"/>
    </source>
</evidence>
<dbReference type="SMART" id="SM00369">
    <property type="entry name" value="LRR_TYP"/>
    <property type="match status" value="4"/>
</dbReference>
<keyword evidence="10" id="KW-1185">Reference proteome</keyword>
<evidence type="ECO:0000256" key="6">
    <source>
        <dbReference type="ARBA" id="ARBA00023180"/>
    </source>
</evidence>
<keyword evidence="4 8" id="KW-0732">Signal</keyword>
<keyword evidence="3" id="KW-0433">Leucine-rich repeat</keyword>
<evidence type="ECO:0000256" key="3">
    <source>
        <dbReference type="ARBA" id="ARBA00022614"/>
    </source>
</evidence>
<protein>
    <submittedName>
        <fullName evidence="9">Uncharacterized protein</fullName>
    </submittedName>
</protein>
<evidence type="ECO:0000256" key="4">
    <source>
        <dbReference type="ARBA" id="ARBA00022729"/>
    </source>
</evidence>
<comment type="subcellular location">
    <subcellularLocation>
        <location evidence="1">Cell membrane</location>
    </subcellularLocation>
</comment>
<dbReference type="Pfam" id="PF13855">
    <property type="entry name" value="LRR_8"/>
    <property type="match status" value="1"/>
</dbReference>
<gene>
    <name evidence="9" type="primary">ga00473</name>
    <name evidence="9" type="ORF">PR202_ga00473</name>
</gene>
<accession>A0AAV5BGC8</accession>
<dbReference type="PANTHER" id="PTHR48065:SF68">
    <property type="entry name" value="LEUCINE-RICH REPEAT-CONTAINING N-TERMINAL PLANT-TYPE DOMAIN-CONTAINING PROTEIN"/>
    <property type="match status" value="1"/>
</dbReference>
<dbReference type="PROSITE" id="PS51450">
    <property type="entry name" value="LRR"/>
    <property type="match status" value="1"/>
</dbReference>
<dbReference type="Pfam" id="PF13516">
    <property type="entry name" value="LRR_6"/>
    <property type="match status" value="1"/>
</dbReference>
<evidence type="ECO:0000256" key="1">
    <source>
        <dbReference type="ARBA" id="ARBA00004236"/>
    </source>
</evidence>
<dbReference type="InterPro" id="IPR003591">
    <property type="entry name" value="Leu-rich_rpt_typical-subtyp"/>
</dbReference>
<evidence type="ECO:0000313" key="10">
    <source>
        <dbReference type="Proteomes" id="UP001054889"/>
    </source>
</evidence>
<dbReference type="GO" id="GO:0005886">
    <property type="term" value="C:plasma membrane"/>
    <property type="evidence" value="ECO:0007669"/>
    <property type="project" value="UniProtKB-SubCell"/>
</dbReference>
<dbReference type="Pfam" id="PF00560">
    <property type="entry name" value="LRR_1"/>
    <property type="match status" value="7"/>
</dbReference>
<feature type="chain" id="PRO_5043338272" evidence="8">
    <location>
        <begin position="32"/>
        <end position="467"/>
    </location>
</feature>
<keyword evidence="2" id="KW-1003">Cell membrane</keyword>
<evidence type="ECO:0000256" key="5">
    <source>
        <dbReference type="ARBA" id="ARBA00022737"/>
    </source>
</evidence>
<feature type="signal peptide" evidence="8">
    <location>
        <begin position="1"/>
        <end position="31"/>
    </location>
</feature>
<dbReference type="FunFam" id="3.80.10.10:FF:000041">
    <property type="entry name" value="LRR receptor-like serine/threonine-protein kinase ERECTA"/>
    <property type="match status" value="1"/>
</dbReference>
<dbReference type="SUPFAM" id="SSF52058">
    <property type="entry name" value="L domain-like"/>
    <property type="match status" value="1"/>
</dbReference>
<organism evidence="9 10">
    <name type="scientific">Eleusine coracana subsp. coracana</name>
    <dbReference type="NCBI Taxonomy" id="191504"/>
    <lineage>
        <taxon>Eukaryota</taxon>
        <taxon>Viridiplantae</taxon>
        <taxon>Streptophyta</taxon>
        <taxon>Embryophyta</taxon>
        <taxon>Tracheophyta</taxon>
        <taxon>Spermatophyta</taxon>
        <taxon>Magnoliopsida</taxon>
        <taxon>Liliopsida</taxon>
        <taxon>Poales</taxon>
        <taxon>Poaceae</taxon>
        <taxon>PACMAD clade</taxon>
        <taxon>Chloridoideae</taxon>
        <taxon>Cynodonteae</taxon>
        <taxon>Eleusininae</taxon>
        <taxon>Eleusine</taxon>
    </lineage>
</organism>
<keyword evidence="6" id="KW-0325">Glycoprotein</keyword>
<evidence type="ECO:0000256" key="8">
    <source>
        <dbReference type="SAM" id="SignalP"/>
    </source>
</evidence>
<comment type="caution">
    <text evidence="9">The sequence shown here is derived from an EMBL/GenBank/DDBJ whole genome shotgun (WGS) entry which is preliminary data.</text>
</comment>
<dbReference type="EMBL" id="BQKI01000001">
    <property type="protein sequence ID" value="GJM84769.1"/>
    <property type="molecule type" value="Genomic_DNA"/>
</dbReference>
<name>A0AAV5BGC8_ELECO</name>
<keyword evidence="7" id="KW-0472">Membrane</keyword>
<feature type="transmembrane region" description="Helical" evidence="7">
    <location>
        <begin position="406"/>
        <end position="429"/>
    </location>
</feature>
<dbReference type="Proteomes" id="UP001054889">
    <property type="component" value="Unassembled WGS sequence"/>
</dbReference>
<reference evidence="9" key="2">
    <citation type="submission" date="2021-12" db="EMBL/GenBank/DDBJ databases">
        <title>Resequencing data analysis of finger millet.</title>
        <authorList>
            <person name="Hatakeyama M."/>
            <person name="Aluri S."/>
            <person name="Balachadran M.T."/>
            <person name="Sivarajan S.R."/>
            <person name="Poveda L."/>
            <person name="Shimizu-Inatsugi R."/>
            <person name="Schlapbach R."/>
            <person name="Sreeman S.M."/>
            <person name="Shimizu K.K."/>
        </authorList>
    </citation>
    <scope>NUCLEOTIDE SEQUENCE</scope>
</reference>
<dbReference type="FunFam" id="3.80.10.10:FF:000383">
    <property type="entry name" value="Leucine-rich repeat receptor protein kinase EMS1"/>
    <property type="match status" value="1"/>
</dbReference>
<proteinExistence type="predicted"/>
<dbReference type="AlphaFoldDB" id="A0AAV5BGC8"/>
<dbReference type="Gene3D" id="3.80.10.10">
    <property type="entry name" value="Ribonuclease Inhibitor"/>
    <property type="match status" value="1"/>
</dbReference>